<keyword evidence="2" id="KW-0812">Transmembrane</keyword>
<reference evidence="3 4" key="1">
    <citation type="submission" date="2017-02" db="EMBL/GenBank/DDBJ databases">
        <title>Genomes of Trichoderma spp. with biocontrol activity.</title>
        <authorList>
            <person name="Gardiner D."/>
            <person name="Kazan K."/>
            <person name="Vos C."/>
            <person name="Harvey P."/>
        </authorList>
    </citation>
    <scope>NUCLEOTIDE SEQUENCE [LARGE SCALE GENOMIC DNA]</scope>
    <source>
        <strain evidence="3 4">Tr1</strain>
    </source>
</reference>
<evidence type="ECO:0000256" key="2">
    <source>
        <dbReference type="SAM" id="Phobius"/>
    </source>
</evidence>
<evidence type="ECO:0000256" key="1">
    <source>
        <dbReference type="SAM" id="MobiDB-lite"/>
    </source>
</evidence>
<sequence>MVSRLPHPTAAPRRKRVRSLGTFDVSVPSVPPVPPIPLAPAVDTEFSQLPLNDPQLSVGQATAALDYPYGYSEYSTGYTLGYTSGYSPDLPPACPSNSPAHSHKRRRLEGFYPMPSVDEPSSSAVDYQEKAPVASLHDDQQGHDATSIIPRWAPAMPDVQSLSSPLTCMAETMLACCNFPWQHPTGYQFLPDPAAVVYEPPQQYTMQVTPPVPAQAIHSVQRLVSDTDGFAQHASVQGQHLNLDALPLDSYPVLGEASLQPLLQPVLQPTLQEPLSIANEGDDAYLINQTGHEYSNQLASSDLYNYPIVTAPMPMPMPLIDENPMDANTSLLPYGPAPLVPLVQPPLVIIEPTSPEIHDCYNAPAAQNLPQPVLPEDGSNTVGQRQDTIPDNLQPTQRSGKRGPFRDQSLREQTAQTRKMGSCIRCRMQRIRCEFNSDVPGGVCLTCKKVENTKAARLPCLRYKITDMMLYKPGAVPGYEWSQRWNKNNSEPIQLWASREVKVIQISVYFSNSFLPLPVRKFVPQEGDKLERTWDYQGTKKSVAIPPYALVDLEAGKSAYTRFIRDSMTDIFKNFLGDTDSLLYKTYLQAWHMWRDPNIPAESFELLNWTLRLWIAVRLSTTSAFIAGTERLGMSTDILDQTNPNPGKIPLPPVLGAQMDMILIQHIQSKLRHELLDNLQKVMLKSKPSSWLVTYLVTFILLHNVALITKHDAAYARKHGMKRRYAREEKVQEYHMGANIILAHFHYCNKGIVPFSDECEDQDLRTLAHLDEEKIKFVRATRAHIQRHKQEWEDIRAKKAYEEDYFFVSQLFEEKWQPRTSVL</sequence>
<evidence type="ECO:0000313" key="4">
    <source>
        <dbReference type="Proteomes" id="UP000236290"/>
    </source>
</evidence>
<dbReference type="PANTHER" id="PTHR35392">
    <property type="entry name" value="ZN(II)2CYS6 TRANSCRIPTION FACTOR (EUROFUNG)-RELATED-RELATED"/>
    <property type="match status" value="1"/>
</dbReference>
<keyword evidence="2" id="KW-1133">Transmembrane helix</keyword>
<evidence type="ECO:0000313" key="3">
    <source>
        <dbReference type="EMBL" id="PNP53772.1"/>
    </source>
</evidence>
<accession>A0A2K0U7L7</accession>
<keyword evidence="2" id="KW-0472">Membrane</keyword>
<name>A0A2K0U7L7_TRIHA</name>
<organism evidence="3 4">
    <name type="scientific">Trichoderma harzianum</name>
    <name type="common">Hypocrea lixii</name>
    <dbReference type="NCBI Taxonomy" id="5544"/>
    <lineage>
        <taxon>Eukaryota</taxon>
        <taxon>Fungi</taxon>
        <taxon>Dikarya</taxon>
        <taxon>Ascomycota</taxon>
        <taxon>Pezizomycotina</taxon>
        <taxon>Sordariomycetes</taxon>
        <taxon>Hypocreomycetidae</taxon>
        <taxon>Hypocreales</taxon>
        <taxon>Hypocreaceae</taxon>
        <taxon>Trichoderma</taxon>
    </lineage>
</organism>
<dbReference type="OrthoDB" id="3474066at2759"/>
<dbReference type="PANTHER" id="PTHR35392:SF3">
    <property type="entry name" value="ZN(2)-C6 FUNGAL-TYPE DOMAIN-CONTAINING PROTEIN"/>
    <property type="match status" value="1"/>
</dbReference>
<feature type="compositionally biased region" description="Polar residues" evidence="1">
    <location>
        <begin position="378"/>
        <end position="398"/>
    </location>
</feature>
<protein>
    <submittedName>
        <fullName evidence="3">Uncharacterized protein</fullName>
    </submittedName>
</protein>
<comment type="caution">
    <text evidence="3">The sequence shown here is derived from an EMBL/GenBank/DDBJ whole genome shotgun (WGS) entry which is preliminary data.</text>
</comment>
<feature type="transmembrane region" description="Helical" evidence="2">
    <location>
        <begin position="690"/>
        <end position="709"/>
    </location>
</feature>
<dbReference type="AlphaFoldDB" id="A0A2K0U7L7"/>
<proteinExistence type="predicted"/>
<dbReference type="EMBL" id="MTYI01000074">
    <property type="protein sequence ID" value="PNP53772.1"/>
    <property type="molecule type" value="Genomic_DNA"/>
</dbReference>
<dbReference type="Proteomes" id="UP000236290">
    <property type="component" value="Unassembled WGS sequence"/>
</dbReference>
<dbReference type="InterPro" id="IPR052973">
    <property type="entry name" value="Fungal_sec-metab_reg_TF"/>
</dbReference>
<feature type="region of interest" description="Disordered" evidence="1">
    <location>
        <begin position="366"/>
        <end position="416"/>
    </location>
</feature>
<gene>
    <name evidence="3" type="ORF">THARTR1_05896</name>
</gene>